<reference evidence="6" key="1">
    <citation type="submission" date="2011-05" db="EMBL/GenBank/DDBJ databases">
        <title>Insights into the evolution of the great apes provided by the gorilla genome.</title>
        <authorList>
            <person name="Scally A."/>
        </authorList>
    </citation>
    <scope>NUCLEOTIDE SEQUENCE [LARGE SCALE GENOMIC DNA]</scope>
</reference>
<evidence type="ECO:0000256" key="2">
    <source>
        <dbReference type="ARBA" id="ARBA00007469"/>
    </source>
</evidence>
<dbReference type="GO" id="GO:0033897">
    <property type="term" value="F:ribonuclease T2 activity"/>
    <property type="evidence" value="ECO:0007669"/>
    <property type="project" value="InterPro"/>
</dbReference>
<evidence type="ECO:0000256" key="4">
    <source>
        <dbReference type="SAM" id="SignalP"/>
    </source>
</evidence>
<dbReference type="PANTHER" id="PTHR11240:SF22">
    <property type="entry name" value="RIBONUCLEASE T2"/>
    <property type="match status" value="1"/>
</dbReference>
<dbReference type="EMBL" id="CABD030049005">
    <property type="status" value="NOT_ANNOTATED_CDS"/>
    <property type="molecule type" value="Genomic_DNA"/>
</dbReference>
<dbReference type="Bgee" id="ENSGGOG00000000498">
    <property type="expression patterns" value="Expressed in adult mammalian kidney and 6 other cell types or tissues"/>
</dbReference>
<dbReference type="GeneTree" id="ENSGT00640000091563"/>
<reference evidence="5" key="3">
    <citation type="submission" date="2025-08" db="UniProtKB">
        <authorList>
            <consortium name="Ensembl"/>
        </authorList>
    </citation>
    <scope>IDENTIFICATION</scope>
</reference>
<dbReference type="InterPro" id="IPR001568">
    <property type="entry name" value="RNase_T2-like"/>
</dbReference>
<dbReference type="Proteomes" id="UP000001519">
    <property type="component" value="Chromosome 6"/>
</dbReference>
<evidence type="ECO:0000313" key="5">
    <source>
        <dbReference type="Ensembl" id="ENSGGOP00000028776.1"/>
    </source>
</evidence>
<dbReference type="Pfam" id="PF00445">
    <property type="entry name" value="Ribonuclease_T2"/>
    <property type="match status" value="1"/>
</dbReference>
<proteinExistence type="inferred from homology"/>
<dbReference type="GO" id="GO:0003723">
    <property type="term" value="F:RNA binding"/>
    <property type="evidence" value="ECO:0007669"/>
    <property type="project" value="InterPro"/>
</dbReference>
<reference evidence="5" key="4">
    <citation type="submission" date="2025-09" db="UniProtKB">
        <authorList>
            <consortium name="Ensembl"/>
        </authorList>
    </citation>
    <scope>IDENTIFICATION</scope>
</reference>
<dbReference type="InterPro" id="IPR036430">
    <property type="entry name" value="RNase_T2-like_sf"/>
</dbReference>
<keyword evidence="6" id="KW-1185">Reference proteome</keyword>
<dbReference type="SUPFAM" id="SSF55895">
    <property type="entry name" value="Ribonuclease Rh-like"/>
    <property type="match status" value="1"/>
</dbReference>
<comment type="similarity">
    <text evidence="2 3">Belongs to the RNase T2 family.</text>
</comment>
<organism evidence="5 6">
    <name type="scientific">Gorilla gorilla gorilla</name>
    <name type="common">Western lowland gorilla</name>
    <dbReference type="NCBI Taxonomy" id="9595"/>
    <lineage>
        <taxon>Eukaryota</taxon>
        <taxon>Metazoa</taxon>
        <taxon>Chordata</taxon>
        <taxon>Craniata</taxon>
        <taxon>Vertebrata</taxon>
        <taxon>Euteleostomi</taxon>
        <taxon>Mammalia</taxon>
        <taxon>Eutheria</taxon>
        <taxon>Euarchontoglires</taxon>
        <taxon>Primates</taxon>
        <taxon>Haplorrhini</taxon>
        <taxon>Catarrhini</taxon>
        <taxon>Hominidae</taxon>
        <taxon>Gorilla</taxon>
    </lineage>
</organism>
<dbReference type="AlphaFoldDB" id="A0A2I2Y1K3"/>
<evidence type="ECO:0000256" key="1">
    <source>
        <dbReference type="ARBA" id="ARBA00004227"/>
    </source>
</evidence>
<gene>
    <name evidence="5" type="primary">RNASET2</name>
</gene>
<comment type="subcellular location">
    <subcellularLocation>
        <location evidence="1">Lysosome lumen</location>
    </subcellularLocation>
</comment>
<sequence>MRPAALRGALLGCLYLALLCLGGADKRLRDNHEWKKLIMVQHWPETVCEKIQNDCRDPPDYWTIHGLWPDKSEGCNRSWPFNLEEIKWRFFLILTGSMSGKSMGPVPPRWMRSTPRRSTLAEAWNSTGSWTSTGGCALPPAALPSGDLCCRPSLTAGSRGVGVDLTALQQLLHVHYSATGIIREECSEPTKPFQIILHHDHTEWVQSIGMPIWGKRGLQPACAVLSHDS</sequence>
<protein>
    <submittedName>
        <fullName evidence="5">Ribonuclease T2</fullName>
    </submittedName>
</protein>
<feature type="signal peptide" evidence="4">
    <location>
        <begin position="1"/>
        <end position="24"/>
    </location>
</feature>
<name>A0A2I2Y1K3_GORGO</name>
<dbReference type="PANTHER" id="PTHR11240">
    <property type="entry name" value="RIBONUCLEASE T2"/>
    <property type="match status" value="1"/>
</dbReference>
<dbReference type="Ensembl" id="ENSGGOT00000049602.1">
    <property type="protein sequence ID" value="ENSGGOP00000028776.1"/>
    <property type="gene ID" value="ENSGGOG00000000498.3"/>
</dbReference>
<dbReference type="GO" id="GO:0043202">
    <property type="term" value="C:lysosomal lumen"/>
    <property type="evidence" value="ECO:0007669"/>
    <property type="project" value="UniProtKB-SubCell"/>
</dbReference>
<evidence type="ECO:0000313" key="6">
    <source>
        <dbReference type="Proteomes" id="UP000001519"/>
    </source>
</evidence>
<dbReference type="GO" id="GO:0006401">
    <property type="term" value="P:RNA catabolic process"/>
    <property type="evidence" value="ECO:0007669"/>
    <property type="project" value="UniProtKB-ARBA"/>
</dbReference>
<dbReference type="PROSITE" id="PS00530">
    <property type="entry name" value="RNASE_T2_1"/>
    <property type="match status" value="1"/>
</dbReference>
<dbReference type="Gene3D" id="3.90.730.10">
    <property type="entry name" value="Ribonuclease T2-like"/>
    <property type="match status" value="1"/>
</dbReference>
<feature type="chain" id="PRO_5014117157" evidence="4">
    <location>
        <begin position="25"/>
        <end position="229"/>
    </location>
</feature>
<dbReference type="InterPro" id="IPR018188">
    <property type="entry name" value="RNase_T2_His_AS_1"/>
</dbReference>
<reference evidence="5 6" key="2">
    <citation type="journal article" date="2012" name="Nature">
        <title>Insights into hominid evolution from the gorilla genome sequence.</title>
        <authorList>
            <person name="Scally A."/>
            <person name="Dutheil J.Y."/>
            <person name="Hillier L.W."/>
            <person name="Jordan G.E."/>
            <person name="Goodhead I."/>
            <person name="Herrero J."/>
            <person name="Hobolth A."/>
            <person name="Lappalainen T."/>
            <person name="Mailund T."/>
            <person name="Marques-Bonet T."/>
            <person name="McCarthy S."/>
            <person name="Montgomery S.H."/>
            <person name="Schwalie P.C."/>
            <person name="Tang Y.A."/>
            <person name="Ward M.C."/>
            <person name="Xue Y."/>
            <person name="Yngvadottir B."/>
            <person name="Alkan C."/>
            <person name="Andersen L.N."/>
            <person name="Ayub Q."/>
            <person name="Ball E.V."/>
            <person name="Beal K."/>
            <person name="Bradley B.J."/>
            <person name="Chen Y."/>
            <person name="Clee C.M."/>
            <person name="Fitzgerald S."/>
            <person name="Graves T.A."/>
            <person name="Gu Y."/>
            <person name="Heath P."/>
            <person name="Heger A."/>
            <person name="Karakoc E."/>
            <person name="Kolb-Kokocinski A."/>
            <person name="Laird G.K."/>
            <person name="Lunter G."/>
            <person name="Meader S."/>
            <person name="Mort M."/>
            <person name="Mullikin J.C."/>
            <person name="Munch K."/>
            <person name="O'Connor T.D."/>
            <person name="Phillips A.D."/>
            <person name="Prado-Martinez J."/>
            <person name="Rogers A.S."/>
            <person name="Sajjadian S."/>
            <person name="Schmidt D."/>
            <person name="Shaw K."/>
            <person name="Simpson J.T."/>
            <person name="Stenson P.D."/>
            <person name="Turner D.J."/>
            <person name="Vigilant L."/>
            <person name="Vilella A.J."/>
            <person name="Whitener W."/>
            <person name="Zhu B."/>
            <person name="Cooper D.N."/>
            <person name="de Jong P."/>
            <person name="Dermitzakis E.T."/>
            <person name="Eichler E.E."/>
            <person name="Flicek P."/>
            <person name="Goldman N."/>
            <person name="Mundy N.I."/>
            <person name="Ning Z."/>
            <person name="Odom D.T."/>
            <person name="Ponting C.P."/>
            <person name="Quail M.A."/>
            <person name="Ryder O.A."/>
            <person name="Searle S.M."/>
            <person name="Warren W.C."/>
            <person name="Wilson R.K."/>
            <person name="Schierup M.H."/>
            <person name="Rogers J."/>
            <person name="Tyler-Smith C."/>
            <person name="Durbin R."/>
        </authorList>
    </citation>
    <scope>NUCLEOTIDE SEQUENCE [LARGE SCALE GENOMIC DNA]</scope>
</reference>
<dbReference type="EMBL" id="CABD030049004">
    <property type="status" value="NOT_ANNOTATED_CDS"/>
    <property type="molecule type" value="Genomic_DNA"/>
</dbReference>
<keyword evidence="4" id="KW-0732">Signal</keyword>
<evidence type="ECO:0000256" key="3">
    <source>
        <dbReference type="RuleBase" id="RU004328"/>
    </source>
</evidence>
<accession>A0A2I2Y1K3</accession>